<dbReference type="Proteomes" id="UP000694428">
    <property type="component" value="Unplaced"/>
</dbReference>
<organism evidence="6 7">
    <name type="scientific">Pavo cristatus</name>
    <name type="common">Indian peafowl</name>
    <name type="synonym">Blue peafowl</name>
    <dbReference type="NCBI Taxonomy" id="9049"/>
    <lineage>
        <taxon>Eukaryota</taxon>
        <taxon>Metazoa</taxon>
        <taxon>Chordata</taxon>
        <taxon>Craniata</taxon>
        <taxon>Vertebrata</taxon>
        <taxon>Euteleostomi</taxon>
        <taxon>Archelosauria</taxon>
        <taxon>Archosauria</taxon>
        <taxon>Dinosauria</taxon>
        <taxon>Saurischia</taxon>
        <taxon>Theropoda</taxon>
        <taxon>Coelurosauria</taxon>
        <taxon>Aves</taxon>
        <taxon>Neognathae</taxon>
        <taxon>Galloanserae</taxon>
        <taxon>Galliformes</taxon>
        <taxon>Phasianidae</taxon>
        <taxon>Phasianinae</taxon>
        <taxon>Pavo</taxon>
    </lineage>
</organism>
<comment type="similarity">
    <text evidence="1">Belongs to the phosphohexose mutase family.</text>
</comment>
<feature type="domain" description="Alpha-D-phosphohexomutase alpha/beta/alpha" evidence="5">
    <location>
        <begin position="67"/>
        <end position="192"/>
    </location>
</feature>
<keyword evidence="7" id="KW-1185">Reference proteome</keyword>
<evidence type="ECO:0000256" key="2">
    <source>
        <dbReference type="ARBA" id="ARBA00022723"/>
    </source>
</evidence>
<evidence type="ECO:0000313" key="7">
    <source>
        <dbReference type="Proteomes" id="UP000694428"/>
    </source>
</evidence>
<keyword evidence="2" id="KW-0479">Metal-binding</keyword>
<evidence type="ECO:0000313" key="6">
    <source>
        <dbReference type="Ensembl" id="ENSPSTP00000009097.1"/>
    </source>
</evidence>
<dbReference type="GO" id="GO:0005634">
    <property type="term" value="C:nucleus"/>
    <property type="evidence" value="ECO:0007669"/>
    <property type="project" value="TreeGrafter"/>
</dbReference>
<dbReference type="Ensembl" id="ENSPSTT00000009547.1">
    <property type="protein sequence ID" value="ENSPSTP00000009097.1"/>
    <property type="gene ID" value="ENSPSTG00000006408.1"/>
</dbReference>
<dbReference type="Gene3D" id="3.40.120.10">
    <property type="entry name" value="Alpha-D-Glucose-1,6-Bisphosphate, subunit A, domain 3"/>
    <property type="match status" value="1"/>
</dbReference>
<reference evidence="6" key="2">
    <citation type="submission" date="2025-09" db="UniProtKB">
        <authorList>
            <consortium name="Ensembl"/>
        </authorList>
    </citation>
    <scope>IDENTIFICATION</scope>
</reference>
<keyword evidence="4" id="KW-0413">Isomerase</keyword>
<proteinExistence type="inferred from homology"/>
<dbReference type="SUPFAM" id="SSF53738">
    <property type="entry name" value="Phosphoglucomutase, first 3 domains"/>
    <property type="match status" value="1"/>
</dbReference>
<keyword evidence="3" id="KW-0460">Magnesium</keyword>
<evidence type="ECO:0000259" key="5">
    <source>
        <dbReference type="Pfam" id="PF02878"/>
    </source>
</evidence>
<dbReference type="GO" id="GO:0005975">
    <property type="term" value="P:carbohydrate metabolic process"/>
    <property type="evidence" value="ECO:0007669"/>
    <property type="project" value="InterPro"/>
</dbReference>
<evidence type="ECO:0000256" key="3">
    <source>
        <dbReference type="ARBA" id="ARBA00022842"/>
    </source>
</evidence>
<dbReference type="PROSITE" id="PS00710">
    <property type="entry name" value="PGM_PMM"/>
    <property type="match status" value="1"/>
</dbReference>
<dbReference type="GO" id="GO:0000287">
    <property type="term" value="F:magnesium ion binding"/>
    <property type="evidence" value="ECO:0007669"/>
    <property type="project" value="InterPro"/>
</dbReference>
<dbReference type="InterPro" id="IPR016066">
    <property type="entry name" value="A-D-PHexomutase_CS"/>
</dbReference>
<dbReference type="InterPro" id="IPR016055">
    <property type="entry name" value="A-D-PHexomutase_a/b/a-I/II/III"/>
</dbReference>
<dbReference type="PANTHER" id="PTHR45745">
    <property type="entry name" value="PHOSPHOMANNOMUTASE 45A"/>
    <property type="match status" value="1"/>
</dbReference>
<sequence>MSVALHGFSQSLLTDIFCADCLSPDRSVWFCYRLSCTDFKFRRWSKMKELVAEGNVGELQKYFGSRMEFGTAGLRAAMGAGISHMNDLTIIQTTQGFCRYLEKNFSDLKKRGVVIGFDARAHLSSGGSSKRFARLAANTFISQGVPVYLFSDITPTPFVPYTVTHLKLCAGIMVTASHNPKQDNGYKVFLNDLFFFIFVVF</sequence>
<dbReference type="AlphaFoldDB" id="A0A8C9F1C9"/>
<dbReference type="PANTHER" id="PTHR45745:SF3">
    <property type="entry name" value="PHOSPHOPENTOMUTASE"/>
    <property type="match status" value="1"/>
</dbReference>
<protein>
    <recommendedName>
        <fullName evidence="5">Alpha-D-phosphohexomutase alpha/beta/alpha domain-containing protein</fullName>
    </recommendedName>
</protein>
<dbReference type="InterPro" id="IPR005844">
    <property type="entry name" value="A-D-PHexomutase_a/b/a-I"/>
</dbReference>
<dbReference type="GO" id="GO:0008973">
    <property type="term" value="F:phosphopentomutase activity"/>
    <property type="evidence" value="ECO:0007669"/>
    <property type="project" value="TreeGrafter"/>
</dbReference>
<dbReference type="Pfam" id="PF02878">
    <property type="entry name" value="PGM_PMM_I"/>
    <property type="match status" value="1"/>
</dbReference>
<reference evidence="6" key="1">
    <citation type="submission" date="2025-08" db="UniProtKB">
        <authorList>
            <consortium name="Ensembl"/>
        </authorList>
    </citation>
    <scope>IDENTIFICATION</scope>
</reference>
<dbReference type="GO" id="GO:0006166">
    <property type="term" value="P:purine ribonucleoside salvage"/>
    <property type="evidence" value="ECO:0007669"/>
    <property type="project" value="TreeGrafter"/>
</dbReference>
<name>A0A8C9F1C9_PAVCR</name>
<accession>A0A8C9F1C9</accession>
<evidence type="ECO:0000256" key="1">
    <source>
        <dbReference type="ARBA" id="ARBA00010231"/>
    </source>
</evidence>
<evidence type="ECO:0000256" key="4">
    <source>
        <dbReference type="ARBA" id="ARBA00023235"/>
    </source>
</evidence>